<dbReference type="PROSITE" id="PS50977">
    <property type="entry name" value="HTH_TETR_2"/>
    <property type="match status" value="1"/>
</dbReference>
<keyword evidence="2 4" id="KW-0238">DNA-binding</keyword>
<dbReference type="InterPro" id="IPR050109">
    <property type="entry name" value="HTH-type_TetR-like_transc_reg"/>
</dbReference>
<organism evidence="7 8">
    <name type="scientific">Botrimarina mediterranea</name>
    <dbReference type="NCBI Taxonomy" id="2528022"/>
    <lineage>
        <taxon>Bacteria</taxon>
        <taxon>Pseudomonadati</taxon>
        <taxon>Planctomycetota</taxon>
        <taxon>Planctomycetia</taxon>
        <taxon>Pirellulales</taxon>
        <taxon>Lacipirellulaceae</taxon>
        <taxon>Botrimarina</taxon>
    </lineage>
</organism>
<evidence type="ECO:0000256" key="5">
    <source>
        <dbReference type="SAM" id="MobiDB-lite"/>
    </source>
</evidence>
<dbReference type="SUPFAM" id="SSF46689">
    <property type="entry name" value="Homeodomain-like"/>
    <property type="match status" value="1"/>
</dbReference>
<dbReference type="PRINTS" id="PR00455">
    <property type="entry name" value="HTHTETR"/>
</dbReference>
<evidence type="ECO:0000256" key="4">
    <source>
        <dbReference type="PROSITE-ProRule" id="PRU00335"/>
    </source>
</evidence>
<dbReference type="GO" id="GO:0003700">
    <property type="term" value="F:DNA-binding transcription factor activity"/>
    <property type="evidence" value="ECO:0007669"/>
    <property type="project" value="TreeGrafter"/>
</dbReference>
<evidence type="ECO:0000256" key="1">
    <source>
        <dbReference type="ARBA" id="ARBA00023015"/>
    </source>
</evidence>
<feature type="domain" description="HTH tetR-type" evidence="6">
    <location>
        <begin position="27"/>
        <end position="87"/>
    </location>
</feature>
<dbReference type="InterPro" id="IPR001647">
    <property type="entry name" value="HTH_TetR"/>
</dbReference>
<evidence type="ECO:0000313" key="8">
    <source>
        <dbReference type="Proteomes" id="UP000316426"/>
    </source>
</evidence>
<keyword evidence="1" id="KW-0805">Transcription regulation</keyword>
<sequence length="255" mass="28993">MTIPFPTPTQLDDAPRPGESRKQREIRLREAQILAVARDQILEGGYLGLNMDRIAAQIEYSKGTIYQHFRNKEEILLALVNDALDTRQRMFKVAAAIQAPDRVRLATLGAAAEAFVEHFPYHFKVEQIVRAASIWEKTSPERRELMQSCEKLCMSTVVEVVHHGVATGDLSLPEGVRPEEIVFGLWSIYLGSQIITHSSDTLGEIGIDNPIRSLRTNQHRMLDGYGWRPLSSDYDYSAHMDRVKAEMFRHDQFAT</sequence>
<feature type="DNA-binding region" description="H-T-H motif" evidence="4">
    <location>
        <begin position="50"/>
        <end position="69"/>
    </location>
</feature>
<proteinExistence type="predicted"/>
<evidence type="ECO:0000256" key="3">
    <source>
        <dbReference type="ARBA" id="ARBA00023163"/>
    </source>
</evidence>
<protein>
    <submittedName>
        <fullName evidence="7">Bacterial regulatory protein, tetR family</fullName>
    </submittedName>
</protein>
<evidence type="ECO:0000313" key="7">
    <source>
        <dbReference type="EMBL" id="QDV72790.1"/>
    </source>
</evidence>
<dbReference type="Gene3D" id="1.10.357.10">
    <property type="entry name" value="Tetracycline Repressor, domain 2"/>
    <property type="match status" value="1"/>
</dbReference>
<feature type="region of interest" description="Disordered" evidence="5">
    <location>
        <begin position="1"/>
        <end position="23"/>
    </location>
</feature>
<dbReference type="AlphaFoldDB" id="A0A518K4R9"/>
<dbReference type="KEGG" id="bmei:Spa11_09720"/>
<dbReference type="PANTHER" id="PTHR30055">
    <property type="entry name" value="HTH-TYPE TRANSCRIPTIONAL REGULATOR RUTR"/>
    <property type="match status" value="1"/>
</dbReference>
<gene>
    <name evidence="7" type="ORF">Spa11_09720</name>
</gene>
<dbReference type="Proteomes" id="UP000316426">
    <property type="component" value="Chromosome"/>
</dbReference>
<name>A0A518K4R9_9BACT</name>
<dbReference type="PANTHER" id="PTHR30055:SF234">
    <property type="entry name" value="HTH-TYPE TRANSCRIPTIONAL REGULATOR BETI"/>
    <property type="match status" value="1"/>
</dbReference>
<reference evidence="7 8" key="1">
    <citation type="submission" date="2019-02" db="EMBL/GenBank/DDBJ databases">
        <title>Deep-cultivation of Planctomycetes and their phenomic and genomic characterization uncovers novel biology.</title>
        <authorList>
            <person name="Wiegand S."/>
            <person name="Jogler M."/>
            <person name="Boedeker C."/>
            <person name="Pinto D."/>
            <person name="Vollmers J."/>
            <person name="Rivas-Marin E."/>
            <person name="Kohn T."/>
            <person name="Peeters S.H."/>
            <person name="Heuer A."/>
            <person name="Rast P."/>
            <person name="Oberbeckmann S."/>
            <person name="Bunk B."/>
            <person name="Jeske O."/>
            <person name="Meyerdierks A."/>
            <person name="Storesund J.E."/>
            <person name="Kallscheuer N."/>
            <person name="Luecker S."/>
            <person name="Lage O.M."/>
            <person name="Pohl T."/>
            <person name="Merkel B.J."/>
            <person name="Hornburger P."/>
            <person name="Mueller R.-W."/>
            <person name="Bruemmer F."/>
            <person name="Labrenz M."/>
            <person name="Spormann A.M."/>
            <person name="Op den Camp H."/>
            <person name="Overmann J."/>
            <person name="Amann R."/>
            <person name="Jetten M.S.M."/>
            <person name="Mascher T."/>
            <person name="Medema M.H."/>
            <person name="Devos D.P."/>
            <person name="Kaster A.-K."/>
            <person name="Ovreas L."/>
            <person name="Rohde M."/>
            <person name="Galperin M.Y."/>
            <person name="Jogler C."/>
        </authorList>
    </citation>
    <scope>NUCLEOTIDE SEQUENCE [LARGE SCALE GENOMIC DNA]</scope>
    <source>
        <strain evidence="7 8">Spa11</strain>
    </source>
</reference>
<accession>A0A518K4R9</accession>
<evidence type="ECO:0000259" key="6">
    <source>
        <dbReference type="PROSITE" id="PS50977"/>
    </source>
</evidence>
<dbReference type="InterPro" id="IPR009057">
    <property type="entry name" value="Homeodomain-like_sf"/>
</dbReference>
<keyword evidence="3" id="KW-0804">Transcription</keyword>
<dbReference type="Gene3D" id="1.10.10.60">
    <property type="entry name" value="Homeodomain-like"/>
    <property type="match status" value="1"/>
</dbReference>
<dbReference type="Pfam" id="PF00440">
    <property type="entry name" value="TetR_N"/>
    <property type="match status" value="1"/>
</dbReference>
<dbReference type="RefSeq" id="WP_145108655.1">
    <property type="nucleotide sequence ID" value="NZ_CP036349.1"/>
</dbReference>
<dbReference type="EMBL" id="CP036349">
    <property type="protein sequence ID" value="QDV72790.1"/>
    <property type="molecule type" value="Genomic_DNA"/>
</dbReference>
<dbReference type="GO" id="GO:0000976">
    <property type="term" value="F:transcription cis-regulatory region binding"/>
    <property type="evidence" value="ECO:0007669"/>
    <property type="project" value="TreeGrafter"/>
</dbReference>
<feature type="compositionally biased region" description="Basic and acidic residues" evidence="5">
    <location>
        <begin position="13"/>
        <end position="23"/>
    </location>
</feature>
<keyword evidence="8" id="KW-1185">Reference proteome</keyword>
<evidence type="ECO:0000256" key="2">
    <source>
        <dbReference type="ARBA" id="ARBA00023125"/>
    </source>
</evidence>